<reference evidence="2 3" key="1">
    <citation type="journal article" date="2019" name="Anaerobe">
        <title>Detection of Robinsoniella peoriensis in multiple bone samples of a trauma patient.</title>
        <authorList>
            <person name="Schrottner P."/>
            <person name="Hartwich K."/>
            <person name="Bunk B."/>
            <person name="Schober I."/>
            <person name="Helbig S."/>
            <person name="Rudolph W.W."/>
            <person name="Gunzer F."/>
        </authorList>
    </citation>
    <scope>NUCLEOTIDE SEQUENCE [LARGE SCALE GENOMIC DNA]</scope>
    <source>
        <strain evidence="2 3">DSM 106044</strain>
    </source>
</reference>
<keyword evidence="3" id="KW-1185">Reference proteome</keyword>
<dbReference type="SUPFAM" id="SSF47226">
    <property type="entry name" value="Histidine-containing phosphotransfer domain, HPT domain"/>
    <property type="match status" value="1"/>
</dbReference>
<evidence type="ECO:0000313" key="2">
    <source>
        <dbReference type="EMBL" id="TLD02052.1"/>
    </source>
</evidence>
<feature type="domain" description="HPt" evidence="1">
    <location>
        <begin position="42"/>
        <end position="109"/>
    </location>
</feature>
<sequence>MEIKNVYEELGQENYSAVKDRFCGNEKLLEKFVKKFLLDPTYEKLEESVSAGDRQGIEINAHTLKGVAGNLGFCSLQSECAELVGCIRLDNNEQIPELFERVKSTYTNIIQVIKKLD</sequence>
<name>A0A4U8QAJ8_9FIRM</name>
<evidence type="ECO:0000259" key="1">
    <source>
        <dbReference type="Pfam" id="PF01627"/>
    </source>
</evidence>
<dbReference type="Proteomes" id="UP000306509">
    <property type="component" value="Unassembled WGS sequence"/>
</dbReference>
<dbReference type="AlphaFoldDB" id="A0A4U8QAJ8"/>
<dbReference type="RefSeq" id="WP_027294499.1">
    <property type="nucleotide sequence ID" value="NZ_CABMJZ010000121.1"/>
</dbReference>
<accession>A0A4U8QAJ8</accession>
<organism evidence="2 3">
    <name type="scientific">Robinsoniella peoriensis</name>
    <dbReference type="NCBI Taxonomy" id="180332"/>
    <lineage>
        <taxon>Bacteria</taxon>
        <taxon>Bacillati</taxon>
        <taxon>Bacillota</taxon>
        <taxon>Clostridia</taxon>
        <taxon>Lachnospirales</taxon>
        <taxon>Lachnospiraceae</taxon>
        <taxon>Robinsoniella</taxon>
    </lineage>
</organism>
<proteinExistence type="predicted"/>
<dbReference type="GO" id="GO:0000160">
    <property type="term" value="P:phosphorelay signal transduction system"/>
    <property type="evidence" value="ECO:0007669"/>
    <property type="project" value="InterPro"/>
</dbReference>
<comment type="caution">
    <text evidence="2">The sequence shown here is derived from an EMBL/GenBank/DDBJ whole genome shotgun (WGS) entry which is preliminary data.</text>
</comment>
<dbReference type="Pfam" id="PF01627">
    <property type="entry name" value="Hpt"/>
    <property type="match status" value="1"/>
</dbReference>
<dbReference type="STRING" id="180332.GCA_000797495_00520"/>
<dbReference type="OrthoDB" id="1669200at2"/>
<protein>
    <submittedName>
        <fullName evidence="2">Hpt domain protein</fullName>
    </submittedName>
</protein>
<dbReference type="Gene3D" id="1.20.120.160">
    <property type="entry name" value="HPT domain"/>
    <property type="match status" value="1"/>
</dbReference>
<dbReference type="InterPro" id="IPR008207">
    <property type="entry name" value="Sig_transdc_His_kin_Hpt_dom"/>
</dbReference>
<evidence type="ECO:0000313" key="3">
    <source>
        <dbReference type="Proteomes" id="UP000306509"/>
    </source>
</evidence>
<dbReference type="EMBL" id="QGQD01000023">
    <property type="protein sequence ID" value="TLD02052.1"/>
    <property type="molecule type" value="Genomic_DNA"/>
</dbReference>
<gene>
    <name evidence="2" type="ORF">DSM106044_01089</name>
</gene>
<dbReference type="InterPro" id="IPR036641">
    <property type="entry name" value="HPT_dom_sf"/>
</dbReference>